<dbReference type="PANTHER" id="PTHR43547">
    <property type="entry name" value="TWO-COMPONENT HISTIDINE KINASE"/>
    <property type="match status" value="1"/>
</dbReference>
<dbReference type="InterPro" id="IPR003594">
    <property type="entry name" value="HATPase_dom"/>
</dbReference>
<keyword evidence="5" id="KW-0418">Kinase</keyword>
<dbReference type="Pfam" id="PF02518">
    <property type="entry name" value="HATPase_c"/>
    <property type="match status" value="1"/>
</dbReference>
<evidence type="ECO:0000313" key="5">
    <source>
        <dbReference type="EMBL" id="SMP61115.1"/>
    </source>
</evidence>
<dbReference type="EMBL" id="FXUL01000007">
    <property type="protein sequence ID" value="SMP61115.1"/>
    <property type="molecule type" value="Genomic_DNA"/>
</dbReference>
<evidence type="ECO:0000313" key="6">
    <source>
        <dbReference type="Proteomes" id="UP001158049"/>
    </source>
</evidence>
<dbReference type="GO" id="GO:0016301">
    <property type="term" value="F:kinase activity"/>
    <property type="evidence" value="ECO:0007669"/>
    <property type="project" value="UniProtKB-KW"/>
</dbReference>
<dbReference type="Gene3D" id="3.30.565.10">
    <property type="entry name" value="Histidine kinase-like ATPase, C-terminal domain"/>
    <property type="match status" value="1"/>
</dbReference>
<dbReference type="InterPro" id="IPR005467">
    <property type="entry name" value="His_kinase_dom"/>
</dbReference>
<dbReference type="InterPro" id="IPR036890">
    <property type="entry name" value="HATPase_C_sf"/>
</dbReference>
<proteinExistence type="predicted"/>
<accession>A0ABY1Q821</accession>
<gene>
    <name evidence="5" type="ORF">SAMN06295970_107100</name>
</gene>
<dbReference type="SMART" id="SM00387">
    <property type="entry name" value="HATPase_c"/>
    <property type="match status" value="1"/>
</dbReference>
<keyword evidence="3" id="KW-0597">Phosphoprotein</keyword>
<protein>
    <recommendedName>
        <fullName evidence="2">histidine kinase</fullName>
        <ecNumber evidence="2">2.7.13.3</ecNumber>
    </recommendedName>
</protein>
<dbReference type="PANTHER" id="PTHR43547:SF2">
    <property type="entry name" value="HYBRID SIGNAL TRANSDUCTION HISTIDINE KINASE C"/>
    <property type="match status" value="1"/>
</dbReference>
<evidence type="ECO:0000256" key="3">
    <source>
        <dbReference type="ARBA" id="ARBA00022553"/>
    </source>
</evidence>
<keyword evidence="5" id="KW-0808">Transferase</keyword>
<sequence>MMHDFLANNHDELIARCIEKVSRRPKRNATPKQLKNGIPRFLGQLTRTLEAEQDGDAGAGLKISGASGGDGAALSEMGVSAAAHGTDLLNLGYTVDQVVHDYGDLCQAITDLAFERDAPFSVDEFRTLNRCLDNAIADAVTEFSFQRDSAIALQQSADLNERLGFLMHELRNSLNSATLAVTAIESGTMTMAGATGSVLKRSHVAMGRLIDRSLDEVRIKGTPQEPHQVFPLAPFIAEARDAAELDAKTRGCTFTVTEVDPSLGIQGNRDLLLAALANLLHNAFKFTHSHTEVTLNAYAQGDRIVIVVKDHCGGLPPGDPEQMFTPFTQRGEDKTGLGLGLSIARRSVEADGGMLSVANFPDTGCAFTISLPRRSLQ</sequence>
<feature type="domain" description="Histidine kinase" evidence="4">
    <location>
        <begin position="165"/>
        <end position="375"/>
    </location>
</feature>
<comment type="catalytic activity">
    <reaction evidence="1">
        <text>ATP + protein L-histidine = ADP + protein N-phospho-L-histidine.</text>
        <dbReference type="EC" id="2.7.13.3"/>
    </reaction>
</comment>
<dbReference type="InterPro" id="IPR004358">
    <property type="entry name" value="Sig_transdc_His_kin-like_C"/>
</dbReference>
<reference evidence="5 6" key="1">
    <citation type="submission" date="2017-05" db="EMBL/GenBank/DDBJ databases">
        <authorList>
            <person name="Varghese N."/>
            <person name="Submissions S."/>
        </authorList>
    </citation>
    <scope>NUCLEOTIDE SEQUENCE [LARGE SCALE GENOMIC DNA]</scope>
    <source>
        <strain evidence="5 6">DSM 26001</strain>
    </source>
</reference>
<dbReference type="EC" id="2.7.13.3" evidence="2"/>
<keyword evidence="6" id="KW-1185">Reference proteome</keyword>
<dbReference type="Proteomes" id="UP001158049">
    <property type="component" value="Unassembled WGS sequence"/>
</dbReference>
<evidence type="ECO:0000256" key="1">
    <source>
        <dbReference type="ARBA" id="ARBA00000085"/>
    </source>
</evidence>
<organism evidence="5 6">
    <name type="scientific">Noviherbaspirillum suwonense</name>
    <dbReference type="NCBI Taxonomy" id="1224511"/>
    <lineage>
        <taxon>Bacteria</taxon>
        <taxon>Pseudomonadati</taxon>
        <taxon>Pseudomonadota</taxon>
        <taxon>Betaproteobacteria</taxon>
        <taxon>Burkholderiales</taxon>
        <taxon>Oxalobacteraceae</taxon>
        <taxon>Noviherbaspirillum</taxon>
    </lineage>
</organism>
<evidence type="ECO:0000259" key="4">
    <source>
        <dbReference type="PROSITE" id="PS50109"/>
    </source>
</evidence>
<dbReference type="PROSITE" id="PS50109">
    <property type="entry name" value="HIS_KIN"/>
    <property type="match status" value="1"/>
</dbReference>
<dbReference type="SUPFAM" id="SSF55874">
    <property type="entry name" value="ATPase domain of HSP90 chaperone/DNA topoisomerase II/histidine kinase"/>
    <property type="match status" value="1"/>
</dbReference>
<dbReference type="PRINTS" id="PR00344">
    <property type="entry name" value="BCTRLSENSOR"/>
</dbReference>
<evidence type="ECO:0000256" key="2">
    <source>
        <dbReference type="ARBA" id="ARBA00012438"/>
    </source>
</evidence>
<name>A0ABY1Q821_9BURK</name>
<comment type="caution">
    <text evidence="5">The sequence shown here is derived from an EMBL/GenBank/DDBJ whole genome shotgun (WGS) entry which is preliminary data.</text>
</comment>